<evidence type="ECO:0000313" key="2">
    <source>
        <dbReference type="Proteomes" id="UP000663852"/>
    </source>
</evidence>
<name>A0A814NID0_ADIRI</name>
<comment type="caution">
    <text evidence="1">The sequence shown here is derived from an EMBL/GenBank/DDBJ whole genome shotgun (WGS) entry which is preliminary data.</text>
</comment>
<proteinExistence type="predicted"/>
<gene>
    <name evidence="1" type="ORF">EDS130_LOCUS19471</name>
</gene>
<evidence type="ECO:0000313" key="1">
    <source>
        <dbReference type="EMBL" id="CAF1090912.1"/>
    </source>
</evidence>
<accession>A0A814NID0</accession>
<sequence length="138" mass="15814">MVALMLLPVSEEELPFPRPQYTSLAAATSLNVTPSHLSTSSRTENEFNEIVLPYPLRLEKDYLYEIGLNPDEFIDYCRSQQMKFMFDSPMDIMNHFIQHRLKQGLDIGLNDECLNHLNNVQVNKSDAGSDRILPDPTI</sequence>
<dbReference type="EMBL" id="CAJNOJ010000093">
    <property type="protein sequence ID" value="CAF1090912.1"/>
    <property type="molecule type" value="Genomic_DNA"/>
</dbReference>
<reference evidence="1" key="1">
    <citation type="submission" date="2021-02" db="EMBL/GenBank/DDBJ databases">
        <authorList>
            <person name="Nowell W R."/>
        </authorList>
    </citation>
    <scope>NUCLEOTIDE SEQUENCE</scope>
</reference>
<organism evidence="1 2">
    <name type="scientific">Adineta ricciae</name>
    <name type="common">Rotifer</name>
    <dbReference type="NCBI Taxonomy" id="249248"/>
    <lineage>
        <taxon>Eukaryota</taxon>
        <taxon>Metazoa</taxon>
        <taxon>Spiralia</taxon>
        <taxon>Gnathifera</taxon>
        <taxon>Rotifera</taxon>
        <taxon>Eurotatoria</taxon>
        <taxon>Bdelloidea</taxon>
        <taxon>Adinetida</taxon>
        <taxon>Adinetidae</taxon>
        <taxon>Adineta</taxon>
    </lineage>
</organism>
<dbReference type="Proteomes" id="UP000663852">
    <property type="component" value="Unassembled WGS sequence"/>
</dbReference>
<dbReference type="OrthoDB" id="10053641at2759"/>
<dbReference type="AlphaFoldDB" id="A0A814NID0"/>
<protein>
    <submittedName>
        <fullName evidence="1">Uncharacterized protein</fullName>
    </submittedName>
</protein>